<dbReference type="GO" id="GO:0055085">
    <property type="term" value="P:transmembrane transport"/>
    <property type="evidence" value="ECO:0007669"/>
    <property type="project" value="InterPro"/>
</dbReference>
<keyword evidence="4 5" id="KW-0472">Membrane</keyword>
<dbReference type="OrthoDB" id="9769739at2"/>
<dbReference type="STRING" id="653930.SAMN05216589_0036"/>
<dbReference type="Proteomes" id="UP000186904">
    <property type="component" value="Unassembled WGS sequence"/>
</dbReference>
<dbReference type="Gene3D" id="3.30.750.24">
    <property type="entry name" value="STAS domain"/>
    <property type="match status" value="1"/>
</dbReference>
<evidence type="ECO:0000313" key="8">
    <source>
        <dbReference type="EMBL" id="SFM38416.1"/>
    </source>
</evidence>
<evidence type="ECO:0000256" key="3">
    <source>
        <dbReference type="ARBA" id="ARBA00022989"/>
    </source>
</evidence>
<feature type="transmembrane region" description="Helical" evidence="5">
    <location>
        <begin position="170"/>
        <end position="196"/>
    </location>
</feature>
<evidence type="ECO:0000313" key="9">
    <source>
        <dbReference type="Proteomes" id="UP000186599"/>
    </source>
</evidence>
<dbReference type="RefSeq" id="WP_036992940.1">
    <property type="nucleotide sequence ID" value="NZ_FOGN01000010.1"/>
</dbReference>
<evidence type="ECO:0000256" key="5">
    <source>
        <dbReference type="SAM" id="Phobius"/>
    </source>
</evidence>
<name>A0A031M979_9GAMM</name>
<dbReference type="EMBL" id="FOGN01000010">
    <property type="protein sequence ID" value="SES36584.1"/>
    <property type="molecule type" value="Genomic_DNA"/>
</dbReference>
<dbReference type="CDD" id="cd07042">
    <property type="entry name" value="STAS_SulP_like_sulfate_transporter"/>
    <property type="match status" value="1"/>
</dbReference>
<dbReference type="SUPFAM" id="SSF52091">
    <property type="entry name" value="SpoIIaa-like"/>
    <property type="match status" value="1"/>
</dbReference>
<feature type="transmembrane region" description="Helical" evidence="5">
    <location>
        <begin position="408"/>
        <end position="439"/>
    </location>
</feature>
<reference evidence="9 10" key="1">
    <citation type="submission" date="2016-10" db="EMBL/GenBank/DDBJ databases">
        <authorList>
            <person name="de Groot N.N."/>
        </authorList>
    </citation>
    <scope>NUCLEOTIDE SEQUENCE [LARGE SCALE GENOMIC DNA]</scope>
    <source>
        <strain evidence="8 9">CGMCC 1.9095</strain>
        <strain evidence="7 10">DSM 22558</strain>
    </source>
</reference>
<sequence>MTSRSFRLPLFVALRDSFRQGYSLARFRSDVLAGITVGIIAIPLAMALAIAVGVAPQHGLYTGIVGGLLIALCGGSRFNISGPTAAFVVILLPITQQYGLGGLLLVTLMAGLILLILGLARLGSLIQFVPYPVVMGFTAGIGVVIATLQIKDFFGLQLAAQPSHYLEQWQLLITALPSLQPGDTLVGVATLLVLIFWPRLTRRIPGHLVALLVGSLLGALLLAMDVPVATLGARFSYELDGVIHAGIPPFAPQWVLPWQLPGADGQPLVVNFALLQQLLPSALAVAMLGAIESLLCALVADGMANTRHDPNAELVGQGLGNLVVPFFGGITATAAIARTATSVRNGAFSPIAGVVHALVILLAVVLLGKLFAWLPMASLAAMLLIVAWNMSEAQRVLHLLRTGPRQDVLVLVICLLLTVLFDMVLAVGVGLLLAAALFIKRMADLSEGGAQPRAHDQALADLPDSVVLYRIHGPLFFAAADKALDAISRFDPQTRYVVIDMRSVPSMDMSALVLFEKAVQGLTDRGIAVYLVGVRAPIRLKLKRAGLSASRGLRTFAATPQRAAQMIRQRLAAAAPG</sequence>
<keyword evidence="3 5" id="KW-1133">Transmembrane helix</keyword>
<evidence type="ECO:0000256" key="2">
    <source>
        <dbReference type="ARBA" id="ARBA00022692"/>
    </source>
</evidence>
<dbReference type="Proteomes" id="UP000186599">
    <property type="component" value="Unassembled WGS sequence"/>
</dbReference>
<evidence type="ECO:0000256" key="4">
    <source>
        <dbReference type="ARBA" id="ARBA00023136"/>
    </source>
</evidence>
<feature type="transmembrane region" description="Helical" evidence="5">
    <location>
        <begin position="347"/>
        <end position="365"/>
    </location>
</feature>
<proteinExistence type="predicted"/>
<keyword evidence="2 5" id="KW-0812">Transmembrane</keyword>
<evidence type="ECO:0000259" key="6">
    <source>
        <dbReference type="PROSITE" id="PS50801"/>
    </source>
</evidence>
<dbReference type="InterPro" id="IPR001902">
    <property type="entry name" value="SLC26A/SulP_fam"/>
</dbReference>
<dbReference type="AlphaFoldDB" id="A0A031M979"/>
<protein>
    <submittedName>
        <fullName evidence="7">Sulfate permease, SulP family</fullName>
    </submittedName>
</protein>
<dbReference type="InterPro" id="IPR002645">
    <property type="entry name" value="STAS_dom"/>
</dbReference>
<keyword evidence="9" id="KW-1185">Reference proteome</keyword>
<feature type="transmembrane region" description="Helical" evidence="5">
    <location>
        <begin position="31"/>
        <end position="52"/>
    </location>
</feature>
<organism evidence="7 10">
    <name type="scientific">Halopseudomonas bauzanensis</name>
    <dbReference type="NCBI Taxonomy" id="653930"/>
    <lineage>
        <taxon>Bacteria</taxon>
        <taxon>Pseudomonadati</taxon>
        <taxon>Pseudomonadota</taxon>
        <taxon>Gammaproteobacteria</taxon>
        <taxon>Pseudomonadales</taxon>
        <taxon>Pseudomonadaceae</taxon>
        <taxon>Halopseudomonas</taxon>
    </lineage>
</organism>
<feature type="transmembrane region" description="Helical" evidence="5">
    <location>
        <begin position="131"/>
        <end position="150"/>
    </location>
</feature>
<dbReference type="NCBIfam" id="NF008660">
    <property type="entry name" value="PRK11660.1"/>
    <property type="match status" value="1"/>
</dbReference>
<evidence type="ECO:0000256" key="1">
    <source>
        <dbReference type="ARBA" id="ARBA00004141"/>
    </source>
</evidence>
<feature type="transmembrane region" description="Helical" evidence="5">
    <location>
        <begin position="208"/>
        <end position="229"/>
    </location>
</feature>
<dbReference type="Pfam" id="PF00916">
    <property type="entry name" value="Sulfate_transp"/>
    <property type="match status" value="1"/>
</dbReference>
<dbReference type="Pfam" id="PF01740">
    <property type="entry name" value="STAS"/>
    <property type="match status" value="1"/>
</dbReference>
<dbReference type="InterPro" id="IPR011547">
    <property type="entry name" value="SLC26A/SulP_dom"/>
</dbReference>
<feature type="transmembrane region" description="Helical" evidence="5">
    <location>
        <begin position="278"/>
        <end position="300"/>
    </location>
</feature>
<evidence type="ECO:0000313" key="7">
    <source>
        <dbReference type="EMBL" id="SES36584.1"/>
    </source>
</evidence>
<gene>
    <name evidence="8" type="ORF">SAMN04487855_0035</name>
    <name evidence="7" type="ORF">SAMN05216589_0036</name>
</gene>
<dbReference type="EMBL" id="FOUA01000010">
    <property type="protein sequence ID" value="SFM38416.1"/>
    <property type="molecule type" value="Genomic_DNA"/>
</dbReference>
<comment type="subcellular location">
    <subcellularLocation>
        <location evidence="1">Membrane</location>
        <topology evidence="1">Multi-pass membrane protein</topology>
    </subcellularLocation>
</comment>
<evidence type="ECO:0000313" key="10">
    <source>
        <dbReference type="Proteomes" id="UP000186904"/>
    </source>
</evidence>
<dbReference type="InterPro" id="IPR036513">
    <property type="entry name" value="STAS_dom_sf"/>
</dbReference>
<dbReference type="GO" id="GO:0016020">
    <property type="term" value="C:membrane"/>
    <property type="evidence" value="ECO:0007669"/>
    <property type="project" value="UniProtKB-SubCell"/>
</dbReference>
<feature type="domain" description="STAS" evidence="6">
    <location>
        <begin position="456"/>
        <end position="567"/>
    </location>
</feature>
<accession>A0A031M979</accession>
<feature type="transmembrane region" description="Helical" evidence="5">
    <location>
        <begin position="370"/>
        <end position="388"/>
    </location>
</feature>
<feature type="transmembrane region" description="Helical" evidence="5">
    <location>
        <begin position="59"/>
        <end position="78"/>
    </location>
</feature>
<dbReference type="PANTHER" id="PTHR11814">
    <property type="entry name" value="SULFATE TRANSPORTER"/>
    <property type="match status" value="1"/>
</dbReference>
<feature type="transmembrane region" description="Helical" evidence="5">
    <location>
        <begin position="98"/>
        <end position="119"/>
    </location>
</feature>
<dbReference type="PROSITE" id="PS50801">
    <property type="entry name" value="STAS"/>
    <property type="match status" value="1"/>
</dbReference>